<dbReference type="GO" id="GO:0003724">
    <property type="term" value="F:RNA helicase activity"/>
    <property type="evidence" value="ECO:0007669"/>
    <property type="project" value="UniProtKB-EC"/>
</dbReference>
<dbReference type="PROSITE" id="PS51192">
    <property type="entry name" value="HELICASE_ATP_BIND_1"/>
    <property type="match status" value="1"/>
</dbReference>
<keyword evidence="4" id="KW-0067">ATP-binding</keyword>
<evidence type="ECO:0000259" key="6">
    <source>
        <dbReference type="PROSITE" id="PS51192"/>
    </source>
</evidence>
<dbReference type="Pfam" id="PF07717">
    <property type="entry name" value="OB_NTP_bind"/>
    <property type="match status" value="1"/>
</dbReference>
<dbReference type="SMART" id="SM00847">
    <property type="entry name" value="HA2"/>
    <property type="match status" value="1"/>
</dbReference>
<feature type="compositionally biased region" description="Basic and acidic residues" evidence="5">
    <location>
        <begin position="265"/>
        <end position="280"/>
    </location>
</feature>
<evidence type="ECO:0000256" key="3">
    <source>
        <dbReference type="ARBA" id="ARBA00022806"/>
    </source>
</evidence>
<dbReference type="Pfam" id="PF11898">
    <property type="entry name" value="DUF3418"/>
    <property type="match status" value="1"/>
</dbReference>
<comment type="caution">
    <text evidence="8">The sequence shown here is derived from an EMBL/GenBank/DDBJ whole genome shotgun (WGS) entry which is preliminary data.</text>
</comment>
<dbReference type="SMART" id="SM00487">
    <property type="entry name" value="DEXDc"/>
    <property type="match status" value="1"/>
</dbReference>
<dbReference type="InterPro" id="IPR010222">
    <property type="entry name" value="RNA_helicase_HrpA"/>
</dbReference>
<accession>A0ABT0SDG7</accession>
<keyword evidence="2 8" id="KW-0378">Hydrolase</keyword>
<evidence type="ECO:0000256" key="2">
    <source>
        <dbReference type="ARBA" id="ARBA00022801"/>
    </source>
</evidence>
<evidence type="ECO:0000256" key="1">
    <source>
        <dbReference type="ARBA" id="ARBA00022741"/>
    </source>
</evidence>
<feature type="region of interest" description="Disordered" evidence="5">
    <location>
        <begin position="661"/>
        <end position="697"/>
    </location>
</feature>
<dbReference type="SUPFAM" id="SSF52540">
    <property type="entry name" value="P-loop containing nucleoside triphosphate hydrolases"/>
    <property type="match status" value="1"/>
</dbReference>
<dbReference type="InterPro" id="IPR001650">
    <property type="entry name" value="Helicase_C-like"/>
</dbReference>
<dbReference type="RefSeq" id="WP_250061366.1">
    <property type="nucleotide sequence ID" value="NZ_JAIKTS010000001.1"/>
</dbReference>
<dbReference type="PROSITE" id="PS51194">
    <property type="entry name" value="HELICASE_CTER"/>
    <property type="match status" value="1"/>
</dbReference>
<dbReference type="InterPro" id="IPR024590">
    <property type="entry name" value="HrpA_C"/>
</dbReference>
<evidence type="ECO:0000313" key="8">
    <source>
        <dbReference type="EMBL" id="MCL7713370.1"/>
    </source>
</evidence>
<proteinExistence type="predicted"/>
<evidence type="ECO:0000256" key="4">
    <source>
        <dbReference type="ARBA" id="ARBA00022840"/>
    </source>
</evidence>
<feature type="domain" description="Helicase ATP-binding" evidence="6">
    <location>
        <begin position="87"/>
        <end position="250"/>
    </location>
</feature>
<dbReference type="GO" id="GO:0016787">
    <property type="term" value="F:hydrolase activity"/>
    <property type="evidence" value="ECO:0007669"/>
    <property type="project" value="UniProtKB-KW"/>
</dbReference>
<dbReference type="InterPro" id="IPR014001">
    <property type="entry name" value="Helicase_ATP-bd"/>
</dbReference>
<evidence type="ECO:0000313" key="9">
    <source>
        <dbReference type="Proteomes" id="UP001431235"/>
    </source>
</evidence>
<dbReference type="PANTHER" id="PTHR18934:SF99">
    <property type="entry name" value="ATP-DEPENDENT RNA HELICASE DHX37-RELATED"/>
    <property type="match status" value="1"/>
</dbReference>
<dbReference type="EC" id="3.6.4.13" evidence="8"/>
<dbReference type="InterPro" id="IPR027417">
    <property type="entry name" value="P-loop_NTPase"/>
</dbReference>
<sequence length="1412" mass="155252">MSVNEQDIAARLRAARTAIDGAMSRDRGRLLGALSRWQGKPADAAAEAAFAQLLERSCAQRRRRAGQPLAVIMDEALPIAREAERITALIRAHQVVVIAGETGSGKTTQLPKLCLAAGRGEAGMIGCTQPRRIAARAVAARVAEELGTELGAVVGYQVRFTDKVGEDSRIKFMTDGILLAEIASDRWLSRYDTLIIDEAHERSLNIDFLLGYLKQLLRRRPDLKLVVTSATIDTERFSRHFDDAPVVSVEGRTYPVEVRYRPLDDLRPATEAKGRGRGDDTGTDPMSVNDGIVAAVDEISRTDPRGDVLVFLPGEREIRDAHQALERRKYRETEVLPLYARLSAKDQDRVFNPGPKRRLVLTTNVAETSLTVPRIRYVVDPGLARVKRYSPRQKLDRLHIEPVSQASANQRKGRCGRIAEGVCYRLYAEADFQARPAFTDPEIRRSSLAGVILRMLQLGLGRIEDFPFLEPPDERAVADGWQQLTELGAVDAERALTAIGRQMARLPVDVKLARMLVAAQKGGCLHELLVIASFLGIQDPRERPPEAREAADNAHAVFADPRSEFLGILRLWEGYKTAHADLTQSKLRDWCGRHFLGFLRMREWRELHRQLRLLCEELGWDSSSDGAFGKALLASPATVAAGGDGEAKRKATRGELHKAARLAREGTAATADAPGPATAGPQGKARPGAVPPGSPAIPEKVRAAAYQALHRALLAGLPTQVGHRTDKGDFQAPRQRRFQLFPGSALAKRPPPWVLSATLLDTQRVWGLTNAAIEPDWAIAELPHLLARKHFDPHWSRAQGQVLAAEQISLFGLVLAPRKPVHYGRIAPGEAHDLFVRQALVTGEINTRAGFVADNLKMLEQAREEEAKLRRAGIVADEDWQARWYLDRIPAEIHSASGLDAWWKALPAEQHRALRWSLVDLLPGEGSEQERYPKYLALGEARLALHYRFEPGAEDDGVTLDVPLHLLNALDPARLSWLAPGFVADKAAALIRSLPKAMRRNYVPAPDFARAFAEAWPQPSADDLRGELARFLSRTTGATVAATDFDEAALEPHLRMNLRLVEVAARGRRAGGGRAQERTAQSAAPQVLAMSRDLEALRRRFGDRAGEAFAARAGQALAAEGLLSFPETAIPVQVPGEAGVPAYPALVDDGETVALRIFADQGEAGQAHPQGVRRLLEIALADKVKQARRQLPVSPRIGLLYAAIHAFDGGPDGRDASRHDRLRADLVDAAMNAVLADGLEGIRSSEAFEQRRADAGKQLFGEAMERLRLAETILGLVGELKPLLEAPLMGWARGNLDDMERQLAALVPAGFLRETPADALAQFPRYLKAMVLRTERAKRDPPRDQARMLELEPFIQALEEARAQGHAARPAWSALRWDLEELRVSLFAQELGVRSGISAKKLAQRAAALRQQ</sequence>
<dbReference type="Pfam" id="PF00271">
    <property type="entry name" value="Helicase_C"/>
    <property type="match status" value="1"/>
</dbReference>
<name>A0ABT0SDG7_9GAMM</name>
<protein>
    <submittedName>
        <fullName evidence="8">ATP-dependent RNA helicase HrpA</fullName>
        <ecNumber evidence="8">3.6.4.13</ecNumber>
    </submittedName>
</protein>
<dbReference type="InterPro" id="IPR003593">
    <property type="entry name" value="AAA+_ATPase"/>
</dbReference>
<dbReference type="SMART" id="SM00490">
    <property type="entry name" value="HELICc"/>
    <property type="match status" value="1"/>
</dbReference>
<keyword evidence="3 8" id="KW-0347">Helicase</keyword>
<dbReference type="SMART" id="SM00382">
    <property type="entry name" value="AAA"/>
    <property type="match status" value="1"/>
</dbReference>
<dbReference type="Gene3D" id="3.40.50.300">
    <property type="entry name" value="P-loop containing nucleotide triphosphate hydrolases"/>
    <property type="match status" value="2"/>
</dbReference>
<evidence type="ECO:0000259" key="7">
    <source>
        <dbReference type="PROSITE" id="PS51194"/>
    </source>
</evidence>
<dbReference type="EMBL" id="JAIKTS010000001">
    <property type="protein sequence ID" value="MCL7713370.1"/>
    <property type="molecule type" value="Genomic_DNA"/>
</dbReference>
<gene>
    <name evidence="8" type="primary">hrpA</name>
    <name evidence="8" type="ORF">K5L01_01675</name>
</gene>
<reference evidence="8 9" key="1">
    <citation type="submission" date="2021-08" db="EMBL/GenBank/DDBJ databases">
        <title>Novel members of of the genus Stenotrophomonas from differernt environment.</title>
        <authorList>
            <person name="Deng Y."/>
        </authorList>
    </citation>
    <scope>NUCLEOTIDE SEQUENCE [LARGE SCALE GENOMIC DNA]</scope>
    <source>
        <strain evidence="8 9">CPCC 101365</strain>
    </source>
</reference>
<dbReference type="Pfam" id="PF00270">
    <property type="entry name" value="DEAD"/>
    <property type="match status" value="1"/>
</dbReference>
<feature type="domain" description="Helicase C-terminal" evidence="7">
    <location>
        <begin position="287"/>
        <end position="459"/>
    </location>
</feature>
<feature type="compositionally biased region" description="Low complexity" evidence="5">
    <location>
        <begin position="666"/>
        <end position="681"/>
    </location>
</feature>
<organism evidence="8 9">
    <name type="scientific">Stenotrophomonas mori</name>
    <dbReference type="NCBI Taxonomy" id="2871096"/>
    <lineage>
        <taxon>Bacteria</taxon>
        <taxon>Pseudomonadati</taxon>
        <taxon>Pseudomonadota</taxon>
        <taxon>Gammaproteobacteria</taxon>
        <taxon>Lysobacterales</taxon>
        <taxon>Lysobacteraceae</taxon>
        <taxon>Stenotrophomonas</taxon>
    </lineage>
</organism>
<dbReference type="Pfam" id="PF04408">
    <property type="entry name" value="WHD_HA2"/>
    <property type="match status" value="1"/>
</dbReference>
<keyword evidence="1" id="KW-0547">Nucleotide-binding</keyword>
<dbReference type="Gene3D" id="1.20.120.1080">
    <property type="match status" value="1"/>
</dbReference>
<dbReference type="NCBIfam" id="TIGR01967">
    <property type="entry name" value="DEAH_box_HrpA"/>
    <property type="match status" value="1"/>
</dbReference>
<dbReference type="Pfam" id="PF21010">
    <property type="entry name" value="HA2_C"/>
    <property type="match status" value="1"/>
</dbReference>
<dbReference type="InterPro" id="IPR007502">
    <property type="entry name" value="Helicase-assoc_dom"/>
</dbReference>
<dbReference type="PANTHER" id="PTHR18934">
    <property type="entry name" value="ATP-DEPENDENT RNA HELICASE"/>
    <property type="match status" value="1"/>
</dbReference>
<dbReference type="InterPro" id="IPR048333">
    <property type="entry name" value="HA2_WH"/>
</dbReference>
<dbReference type="InterPro" id="IPR011545">
    <property type="entry name" value="DEAD/DEAH_box_helicase_dom"/>
</dbReference>
<dbReference type="Proteomes" id="UP001431235">
    <property type="component" value="Unassembled WGS sequence"/>
</dbReference>
<feature type="region of interest" description="Disordered" evidence="5">
    <location>
        <begin position="265"/>
        <end position="288"/>
    </location>
</feature>
<dbReference type="CDD" id="cd18791">
    <property type="entry name" value="SF2_C_RHA"/>
    <property type="match status" value="1"/>
</dbReference>
<keyword evidence="9" id="KW-1185">Reference proteome</keyword>
<evidence type="ECO:0000256" key="5">
    <source>
        <dbReference type="SAM" id="MobiDB-lite"/>
    </source>
</evidence>
<dbReference type="InterPro" id="IPR011709">
    <property type="entry name" value="DEAD-box_helicase_OB_fold"/>
</dbReference>